<evidence type="ECO:0000256" key="1">
    <source>
        <dbReference type="ARBA" id="ARBA00022747"/>
    </source>
</evidence>
<name>A0ABN1CXS9_SACER</name>
<dbReference type="GO" id="GO:0008168">
    <property type="term" value="F:methyltransferase activity"/>
    <property type="evidence" value="ECO:0007669"/>
    <property type="project" value="UniProtKB-KW"/>
</dbReference>
<dbReference type="PANTHER" id="PTHR42998:SF1">
    <property type="entry name" value="TYPE I RESTRICTION ENZYME HINDI METHYLASE SUBUNIT"/>
    <property type="match status" value="1"/>
</dbReference>
<dbReference type="PANTHER" id="PTHR42998">
    <property type="entry name" value="TYPE I RESTRICTION ENZYME HINDVIIP M PROTEIN-RELATED"/>
    <property type="match status" value="1"/>
</dbReference>
<dbReference type="InterPro" id="IPR002052">
    <property type="entry name" value="DNA_methylase_N6_adenine_CS"/>
</dbReference>
<reference evidence="3 4" key="1">
    <citation type="journal article" date="2019" name="Int. J. Syst. Evol. Microbiol.">
        <title>The Global Catalogue of Microorganisms (GCM) 10K type strain sequencing project: providing services to taxonomists for standard genome sequencing and annotation.</title>
        <authorList>
            <consortium name="The Broad Institute Genomics Platform"/>
            <consortium name="The Broad Institute Genome Sequencing Center for Infectious Disease"/>
            <person name="Wu L."/>
            <person name="Ma J."/>
        </authorList>
    </citation>
    <scope>NUCLEOTIDE SEQUENCE [LARGE SCALE GENOMIC DNA]</scope>
    <source>
        <strain evidence="3 4">JCM 10303</strain>
    </source>
</reference>
<dbReference type="InterPro" id="IPR003356">
    <property type="entry name" value="DNA_methylase_A-5"/>
</dbReference>
<evidence type="ECO:0000313" key="4">
    <source>
        <dbReference type="Proteomes" id="UP001500729"/>
    </source>
</evidence>
<dbReference type="Pfam" id="PF02384">
    <property type="entry name" value="N6_Mtase"/>
    <property type="match status" value="1"/>
</dbReference>
<keyword evidence="3" id="KW-0489">Methyltransferase</keyword>
<dbReference type="Proteomes" id="UP001500729">
    <property type="component" value="Unassembled WGS sequence"/>
</dbReference>
<keyword evidence="3" id="KW-0808">Transferase</keyword>
<dbReference type="GO" id="GO:0032259">
    <property type="term" value="P:methylation"/>
    <property type="evidence" value="ECO:0007669"/>
    <property type="project" value="UniProtKB-KW"/>
</dbReference>
<keyword evidence="4" id="KW-1185">Reference proteome</keyword>
<dbReference type="InterPro" id="IPR036388">
    <property type="entry name" value="WH-like_DNA-bd_sf"/>
</dbReference>
<proteinExistence type="predicted"/>
<dbReference type="Gene3D" id="3.40.50.150">
    <property type="entry name" value="Vaccinia Virus protein VP39"/>
    <property type="match status" value="1"/>
</dbReference>
<gene>
    <name evidence="3" type="ORF">GCM10009533_30290</name>
</gene>
<evidence type="ECO:0000313" key="3">
    <source>
        <dbReference type="EMBL" id="GAA0528971.1"/>
    </source>
</evidence>
<organism evidence="3 4">
    <name type="scientific">Saccharopolyspora erythraea</name>
    <name type="common">Streptomyces erythraeus</name>
    <dbReference type="NCBI Taxonomy" id="1836"/>
    <lineage>
        <taxon>Bacteria</taxon>
        <taxon>Bacillati</taxon>
        <taxon>Actinomycetota</taxon>
        <taxon>Actinomycetes</taxon>
        <taxon>Pseudonocardiales</taxon>
        <taxon>Pseudonocardiaceae</taxon>
        <taxon>Saccharopolyspora</taxon>
    </lineage>
</organism>
<dbReference type="SUPFAM" id="SSF53335">
    <property type="entry name" value="S-adenosyl-L-methionine-dependent methyltransferases"/>
    <property type="match status" value="1"/>
</dbReference>
<dbReference type="CDD" id="cd02440">
    <property type="entry name" value="AdoMet_MTases"/>
    <property type="match status" value="1"/>
</dbReference>
<feature type="domain" description="DNA methylase adenine-specific" evidence="2">
    <location>
        <begin position="157"/>
        <end position="376"/>
    </location>
</feature>
<dbReference type="EMBL" id="BAAAGS010000017">
    <property type="protein sequence ID" value="GAA0528971.1"/>
    <property type="molecule type" value="Genomic_DNA"/>
</dbReference>
<sequence>MTSTHVTAADISRLAGVTRATVSNWRRRHADFPAPAGGTDTSPAYDLDEVREWLSARGQLPGSSPADELRIVLRASPDAALVLAELVPSLARADAKWLTELYEMPEAALVDELASRIGASAALDADVKSLRALTHCVAEDGGRATVEVFREVLVPDTAGAYATPQPVAELMANLASDYPECVFDPACGTGGLLSAAVGRGANRLYGQDAIDVQATLTDVRLKVEAVANAAVAFGDSLRADAFPDTRVDTVLCNPPFGVRDWGHDDLAYDPRWVYGLPPRSESELAWVQHCLAHLEPGGLAVVLMPPGAAERPSGRRVRAELIRQGALRAVIGLPPGAAPPLHLSLHIWVLTCPDEALATGKSVLFVDASSGSVSDQRIVELWRDFDEAEDRFEAVPDVAQRLSIVDLLDATVDVTPARRVHIRTAISPNEQAELAEELRKRLGRACDELAQLASTPTIDSKQPSDTPMTTVWSVSEGEPMTWRTATVADLLRGGALALHRATPTHRTGSTRNADVASNDVAILTLSDLRGEPRPSGSLRDKPVEPIRIERGDVIMPETLQGLKSVPARVAGEDDTGKLLGAHLFLLRPDPERLDSWFLAGFLSADENTHRATTGSSIVRLDVKRLRVPLMPPERQLDYGRAFRHLHAIWRAAALANELAAETARQWTTGLTSGALLPPEDQP</sequence>
<accession>A0ABN1CXS9</accession>
<dbReference type="InterPro" id="IPR052916">
    <property type="entry name" value="Type-I_RE_MTase_Subunit"/>
</dbReference>
<dbReference type="PRINTS" id="PR00507">
    <property type="entry name" value="N12N6MTFRASE"/>
</dbReference>
<dbReference type="Gene3D" id="1.10.10.10">
    <property type="entry name" value="Winged helix-like DNA-binding domain superfamily/Winged helix DNA-binding domain"/>
    <property type="match status" value="1"/>
</dbReference>
<protein>
    <submittedName>
        <fullName evidence="3">N-6 DNA methylase</fullName>
    </submittedName>
</protein>
<dbReference type="InterPro" id="IPR029063">
    <property type="entry name" value="SAM-dependent_MTases_sf"/>
</dbReference>
<evidence type="ECO:0000259" key="2">
    <source>
        <dbReference type="Pfam" id="PF02384"/>
    </source>
</evidence>
<dbReference type="PROSITE" id="PS00092">
    <property type="entry name" value="N6_MTASE"/>
    <property type="match status" value="1"/>
</dbReference>
<keyword evidence="1" id="KW-0680">Restriction system</keyword>
<comment type="caution">
    <text evidence="3">The sequence shown here is derived from an EMBL/GenBank/DDBJ whole genome shotgun (WGS) entry which is preliminary data.</text>
</comment>
<dbReference type="RefSeq" id="WP_009944175.1">
    <property type="nucleotide sequence ID" value="NZ_BAAAGS010000017.1"/>
</dbReference>